<dbReference type="KEGG" id="vg:14013999"/>
<organism evidence="1 2">
    <name type="scientific">Hafnia phage Enc34</name>
    <dbReference type="NCBI Taxonomy" id="1150990"/>
    <lineage>
        <taxon>Viruses</taxon>
        <taxon>Duplodnaviria</taxon>
        <taxon>Heunggongvirae</taxon>
        <taxon>Uroviricota</taxon>
        <taxon>Caudoviricetes</taxon>
        <taxon>Casjensviridae</taxon>
        <taxon>Enchivirus</taxon>
        <taxon>Enchivirus Enc34</taxon>
    </lineage>
</organism>
<dbReference type="GeneID" id="14013999"/>
<protein>
    <submittedName>
        <fullName evidence="1">Uncharacterized protein</fullName>
    </submittedName>
</protein>
<evidence type="ECO:0000313" key="1">
    <source>
        <dbReference type="EMBL" id="AFB84018.1"/>
    </source>
</evidence>
<accession>H6WYG0</accession>
<reference evidence="1 2" key="1">
    <citation type="journal article" date="2012" name="J. Virol.">
        <title>Complete Genome Sequence of the Enterobacter cancerogenus Bacteriophage Enc34.</title>
        <authorList>
            <person name="Kazaks A."/>
            <person name="Dislers A."/>
            <person name="Lipowsky G."/>
            <person name="Nikolajeva V."/>
            <person name="Tars K."/>
        </authorList>
    </citation>
    <scope>NUCLEOTIDE SEQUENCE [LARGE SCALE GENOMIC DNA]</scope>
</reference>
<sequence>MKKFPKFSVMTAGGMIPVVTFSEFSRNIGGLEVLFRVTSPLSPSVGALVLTHVETTRLVGKVEFLDIAKTRDSLFVNNYEKAGNRVLNRILRDVGDDRFVKAVKRYS</sequence>
<dbReference type="RefSeq" id="YP_007007003.1">
    <property type="nucleotide sequence ID" value="NC_019524.2"/>
</dbReference>
<name>H6WYG0_9CAUD</name>
<keyword evidence="2" id="KW-1185">Reference proteome</keyword>
<evidence type="ECO:0000313" key="2">
    <source>
        <dbReference type="Proteomes" id="UP000008024"/>
    </source>
</evidence>
<dbReference type="EMBL" id="JQ340774">
    <property type="protein sequence ID" value="AFB84018.1"/>
    <property type="molecule type" value="Genomic_DNA"/>
</dbReference>
<dbReference type="Proteomes" id="UP000008024">
    <property type="component" value="Segment"/>
</dbReference>
<proteinExistence type="predicted"/>